<comment type="caution">
    <text evidence="2">The sequence shown here is derived from an EMBL/GenBank/DDBJ whole genome shotgun (WGS) entry which is preliminary data.</text>
</comment>
<keyword evidence="3" id="KW-1185">Reference proteome</keyword>
<gene>
    <name evidence="2" type="ORF">PEVE_00005095</name>
</gene>
<sequence>MNGKQMKLVIHIFAVILSLAFILNPTSYVEAKPQGPTGKSNSTICNHITIPRITANSPGYTPTSTRKTCIARIIPITICNKMYNVALCKEKKNGCKGIQRKITVTFPTCCKGNDTTSVSLPYDCS</sequence>
<evidence type="ECO:0000313" key="3">
    <source>
        <dbReference type="Proteomes" id="UP001159427"/>
    </source>
</evidence>
<proteinExistence type="predicted"/>
<protein>
    <submittedName>
        <fullName evidence="2">Uncharacterized protein</fullName>
    </submittedName>
</protein>
<evidence type="ECO:0000313" key="2">
    <source>
        <dbReference type="EMBL" id="CAH3019985.1"/>
    </source>
</evidence>
<evidence type="ECO:0000256" key="1">
    <source>
        <dbReference type="SAM" id="SignalP"/>
    </source>
</evidence>
<dbReference type="EMBL" id="CALNXI010000132">
    <property type="protein sequence ID" value="CAH3019985.1"/>
    <property type="molecule type" value="Genomic_DNA"/>
</dbReference>
<dbReference type="Proteomes" id="UP001159427">
    <property type="component" value="Unassembled WGS sequence"/>
</dbReference>
<keyword evidence="1" id="KW-0732">Signal</keyword>
<name>A0ABN8LRV3_9CNID</name>
<feature type="chain" id="PRO_5046496030" evidence="1">
    <location>
        <begin position="32"/>
        <end position="125"/>
    </location>
</feature>
<organism evidence="2 3">
    <name type="scientific">Porites evermanni</name>
    <dbReference type="NCBI Taxonomy" id="104178"/>
    <lineage>
        <taxon>Eukaryota</taxon>
        <taxon>Metazoa</taxon>
        <taxon>Cnidaria</taxon>
        <taxon>Anthozoa</taxon>
        <taxon>Hexacorallia</taxon>
        <taxon>Scleractinia</taxon>
        <taxon>Fungiina</taxon>
        <taxon>Poritidae</taxon>
        <taxon>Porites</taxon>
    </lineage>
</organism>
<reference evidence="2 3" key="1">
    <citation type="submission" date="2022-05" db="EMBL/GenBank/DDBJ databases">
        <authorList>
            <consortium name="Genoscope - CEA"/>
            <person name="William W."/>
        </authorList>
    </citation>
    <scope>NUCLEOTIDE SEQUENCE [LARGE SCALE GENOMIC DNA]</scope>
</reference>
<accession>A0ABN8LRV3</accession>
<feature type="signal peptide" evidence="1">
    <location>
        <begin position="1"/>
        <end position="31"/>
    </location>
</feature>